<accession>E4KPR1</accession>
<dbReference type="SMART" id="SM00382">
    <property type="entry name" value="AAA"/>
    <property type="match status" value="1"/>
</dbReference>
<evidence type="ECO:0000313" key="6">
    <source>
        <dbReference type="EMBL" id="EFR31399.1"/>
    </source>
</evidence>
<dbReference type="CDD" id="cd03230">
    <property type="entry name" value="ABC_DR_subfamily_A"/>
    <property type="match status" value="1"/>
</dbReference>
<gene>
    <name evidence="6" type="ORF">HMPREF9257_1550</name>
</gene>
<dbReference type="Pfam" id="PF00005">
    <property type="entry name" value="ABC_tran"/>
    <property type="match status" value="1"/>
</dbReference>
<comment type="similarity">
    <text evidence="1">Belongs to the ABC transporter superfamily.</text>
</comment>
<evidence type="ECO:0000313" key="7">
    <source>
        <dbReference type="Proteomes" id="UP000005990"/>
    </source>
</evidence>
<evidence type="ECO:0000256" key="1">
    <source>
        <dbReference type="ARBA" id="ARBA00005417"/>
    </source>
</evidence>
<dbReference type="Proteomes" id="UP000005990">
    <property type="component" value="Unassembled WGS sequence"/>
</dbReference>
<dbReference type="AlphaFoldDB" id="E4KPR1"/>
<comment type="caution">
    <text evidence="6">The sequence shown here is derived from an EMBL/GenBank/DDBJ whole genome shotgun (WGS) entry which is preliminary data.</text>
</comment>
<dbReference type="RefSeq" id="WP_006418602.1">
    <property type="nucleotide sequence ID" value="NZ_AENN01000015.1"/>
</dbReference>
<proteinExistence type="inferred from homology"/>
<keyword evidence="4 6" id="KW-0067">ATP-binding</keyword>
<sequence length="299" mass="33124">MDILELTNIHKAFGEKIILDDISLSVPENSIFGFIGKNGAGKTTTMKLILGLLKAERGQIKVAGEPVTYGQTASNSFIGYLPDVPEFYGFMTASEYLNFCGEITGLSKYDIKQRSKYLLDLVGLGQESHRIKGYSRGMKQRLGIAQALLNQPKLLICDEPSSALDPLGRKEILDILKGIKGETTVLFSTHILSDIERICTDLAVLDKGKIVLKGSLADLKIAYQHHSFQVELIASADKAHLMATFPGLKDLGGNFLEFNQQDLSEFRLLTYLAEKQISFVKIEKQAMNLEDLFMQVVSL</sequence>
<name>E4KPR1_9LACT</name>
<protein>
    <submittedName>
        <fullName evidence="6">ABC transporter, ATP-binding protein</fullName>
    </submittedName>
</protein>
<dbReference type="EMBL" id="AENN01000015">
    <property type="protein sequence ID" value="EFR31399.1"/>
    <property type="molecule type" value="Genomic_DNA"/>
</dbReference>
<dbReference type="OrthoDB" id="9804819at2"/>
<evidence type="ECO:0000256" key="2">
    <source>
        <dbReference type="ARBA" id="ARBA00022448"/>
    </source>
</evidence>
<dbReference type="SUPFAM" id="SSF52540">
    <property type="entry name" value="P-loop containing nucleoside triphosphate hydrolases"/>
    <property type="match status" value="1"/>
</dbReference>
<dbReference type="InterPro" id="IPR003593">
    <property type="entry name" value="AAA+_ATPase"/>
</dbReference>
<evidence type="ECO:0000259" key="5">
    <source>
        <dbReference type="PROSITE" id="PS50893"/>
    </source>
</evidence>
<keyword evidence="2" id="KW-0813">Transport</keyword>
<dbReference type="InterPro" id="IPR027417">
    <property type="entry name" value="P-loop_NTPase"/>
</dbReference>
<evidence type="ECO:0000256" key="3">
    <source>
        <dbReference type="ARBA" id="ARBA00022741"/>
    </source>
</evidence>
<keyword evidence="3" id="KW-0547">Nucleotide-binding</keyword>
<organism evidence="6 7">
    <name type="scientific">Eremococcus coleocola ACS-139-V-Col8</name>
    <dbReference type="NCBI Taxonomy" id="908337"/>
    <lineage>
        <taxon>Bacteria</taxon>
        <taxon>Bacillati</taxon>
        <taxon>Bacillota</taxon>
        <taxon>Bacilli</taxon>
        <taxon>Lactobacillales</taxon>
        <taxon>Aerococcaceae</taxon>
        <taxon>Eremococcus</taxon>
    </lineage>
</organism>
<keyword evidence="7" id="KW-1185">Reference proteome</keyword>
<dbReference type="PANTHER" id="PTHR43335">
    <property type="entry name" value="ABC TRANSPORTER, ATP-BINDING PROTEIN"/>
    <property type="match status" value="1"/>
</dbReference>
<dbReference type="GO" id="GO:0016887">
    <property type="term" value="F:ATP hydrolysis activity"/>
    <property type="evidence" value="ECO:0007669"/>
    <property type="project" value="InterPro"/>
</dbReference>
<dbReference type="Gene3D" id="3.40.50.300">
    <property type="entry name" value="P-loop containing nucleotide triphosphate hydrolases"/>
    <property type="match status" value="1"/>
</dbReference>
<dbReference type="PROSITE" id="PS50893">
    <property type="entry name" value="ABC_TRANSPORTER_2"/>
    <property type="match status" value="1"/>
</dbReference>
<dbReference type="GO" id="GO:0005524">
    <property type="term" value="F:ATP binding"/>
    <property type="evidence" value="ECO:0007669"/>
    <property type="project" value="UniProtKB-KW"/>
</dbReference>
<reference evidence="6 7" key="1">
    <citation type="submission" date="2010-10" db="EMBL/GenBank/DDBJ databases">
        <authorList>
            <person name="Durkin A.S."/>
            <person name="Madupu R."/>
            <person name="Torralba M."/>
            <person name="Gillis M."/>
            <person name="Methe B."/>
            <person name="Sutton G."/>
            <person name="Nelson K.E."/>
        </authorList>
    </citation>
    <scope>NUCLEOTIDE SEQUENCE [LARGE SCALE GENOMIC DNA]</scope>
    <source>
        <strain evidence="6 7">ACS-139-V-Col8</strain>
    </source>
</reference>
<dbReference type="InterPro" id="IPR003439">
    <property type="entry name" value="ABC_transporter-like_ATP-bd"/>
</dbReference>
<evidence type="ECO:0000256" key="4">
    <source>
        <dbReference type="ARBA" id="ARBA00022840"/>
    </source>
</evidence>
<dbReference type="eggNOG" id="COG1131">
    <property type="taxonomic scope" value="Bacteria"/>
</dbReference>
<feature type="domain" description="ABC transporter" evidence="5">
    <location>
        <begin position="4"/>
        <end position="232"/>
    </location>
</feature>
<dbReference type="STRING" id="908337.HMPREF9257_1550"/>
<dbReference type="PANTHER" id="PTHR43335:SF4">
    <property type="entry name" value="ABC TRANSPORTER, ATP-BINDING PROTEIN"/>
    <property type="match status" value="1"/>
</dbReference>